<proteinExistence type="predicted"/>
<dbReference type="EMBL" id="LR796249">
    <property type="protein sequence ID" value="CAB4130653.1"/>
    <property type="molecule type" value="Genomic_DNA"/>
</dbReference>
<name>A0A6J5LQ74_9CAUD</name>
<dbReference type="EMBL" id="LR796294">
    <property type="protein sequence ID" value="CAB4135160.1"/>
    <property type="molecule type" value="Genomic_DNA"/>
</dbReference>
<accession>A0A6J5LQ74</accession>
<reference evidence="2" key="1">
    <citation type="submission" date="2020-04" db="EMBL/GenBank/DDBJ databases">
        <authorList>
            <person name="Chiriac C."/>
            <person name="Salcher M."/>
            <person name="Ghai R."/>
            <person name="Kavagutti S V."/>
        </authorList>
    </citation>
    <scope>NUCLEOTIDE SEQUENCE</scope>
</reference>
<protein>
    <submittedName>
        <fullName evidence="2">Uncharacterized protein</fullName>
    </submittedName>
</protein>
<gene>
    <name evidence="1" type="ORF">UFOVP127_10</name>
    <name evidence="2" type="ORF">UFOVP276_116</name>
</gene>
<sequence>MLMCVQPVSPGGHAEMLLWAAVIRRAALDIALYKGTKRRNFKKIWDDAYRWIFSDDTGYENSFVNVCFWLNQRPNELRKNILELRKEDVRKYDMIERYGRVHSS</sequence>
<organism evidence="2">
    <name type="scientific">uncultured Caudovirales phage</name>
    <dbReference type="NCBI Taxonomy" id="2100421"/>
    <lineage>
        <taxon>Viruses</taxon>
        <taxon>Duplodnaviria</taxon>
        <taxon>Heunggongvirae</taxon>
        <taxon>Uroviricota</taxon>
        <taxon>Caudoviricetes</taxon>
        <taxon>Peduoviridae</taxon>
        <taxon>Maltschvirus</taxon>
        <taxon>Maltschvirus maltsch</taxon>
    </lineage>
</organism>
<evidence type="ECO:0000313" key="1">
    <source>
        <dbReference type="EMBL" id="CAB4130653.1"/>
    </source>
</evidence>
<evidence type="ECO:0000313" key="2">
    <source>
        <dbReference type="EMBL" id="CAB4135160.1"/>
    </source>
</evidence>